<evidence type="ECO:0008006" key="5">
    <source>
        <dbReference type="Google" id="ProtNLM"/>
    </source>
</evidence>
<comment type="caution">
    <text evidence="3">The sequence shown here is derived from an EMBL/GenBank/DDBJ whole genome shotgun (WGS) entry which is preliminary data.</text>
</comment>
<name>A0AB34K0K4_PRYPA</name>
<evidence type="ECO:0000313" key="3">
    <source>
        <dbReference type="EMBL" id="KAL1527509.1"/>
    </source>
</evidence>
<protein>
    <recommendedName>
        <fullName evidence="5">ATPase family AAA domain-containing protein</fullName>
    </recommendedName>
</protein>
<feature type="compositionally biased region" description="Basic and acidic residues" evidence="2">
    <location>
        <begin position="74"/>
        <end position="87"/>
    </location>
</feature>
<dbReference type="AlphaFoldDB" id="A0AB34K0K4"/>
<keyword evidence="4" id="KW-1185">Reference proteome</keyword>
<reference evidence="3 4" key="1">
    <citation type="journal article" date="2024" name="Science">
        <title>Giant polyketide synthase enzymes in the biosynthesis of giant marine polyether toxins.</title>
        <authorList>
            <person name="Fallon T.R."/>
            <person name="Shende V.V."/>
            <person name="Wierzbicki I.H."/>
            <person name="Pendleton A.L."/>
            <person name="Watervoot N.F."/>
            <person name="Auber R.P."/>
            <person name="Gonzalez D.J."/>
            <person name="Wisecaver J.H."/>
            <person name="Moore B.S."/>
        </authorList>
    </citation>
    <scope>NUCLEOTIDE SEQUENCE [LARGE SCALE GENOMIC DNA]</scope>
    <source>
        <strain evidence="3 4">12B1</strain>
    </source>
</reference>
<organism evidence="3 4">
    <name type="scientific">Prymnesium parvum</name>
    <name type="common">Toxic golden alga</name>
    <dbReference type="NCBI Taxonomy" id="97485"/>
    <lineage>
        <taxon>Eukaryota</taxon>
        <taxon>Haptista</taxon>
        <taxon>Haptophyta</taxon>
        <taxon>Prymnesiophyceae</taxon>
        <taxon>Prymnesiales</taxon>
        <taxon>Prymnesiaceae</taxon>
        <taxon>Prymnesium</taxon>
    </lineage>
</organism>
<dbReference type="Proteomes" id="UP001515480">
    <property type="component" value="Unassembled WGS sequence"/>
</dbReference>
<evidence type="ECO:0000256" key="2">
    <source>
        <dbReference type="SAM" id="MobiDB-lite"/>
    </source>
</evidence>
<proteinExistence type="predicted"/>
<accession>A0AB34K0K4</accession>
<feature type="region of interest" description="Disordered" evidence="2">
    <location>
        <begin position="61"/>
        <end position="90"/>
    </location>
</feature>
<dbReference type="EMBL" id="JBGBPQ010000002">
    <property type="protein sequence ID" value="KAL1527509.1"/>
    <property type="molecule type" value="Genomic_DNA"/>
</dbReference>
<evidence type="ECO:0000256" key="1">
    <source>
        <dbReference type="SAM" id="Coils"/>
    </source>
</evidence>
<feature type="coiled-coil region" evidence="1">
    <location>
        <begin position="101"/>
        <end position="128"/>
    </location>
</feature>
<gene>
    <name evidence="3" type="ORF">AB1Y20_008899</name>
</gene>
<evidence type="ECO:0000313" key="4">
    <source>
        <dbReference type="Proteomes" id="UP001515480"/>
    </source>
</evidence>
<sequence length="133" mass="14100">MEAAICALLALGWVSPLPPRTLSHHAAESAALRASPLMGEASASRRAMLGVGIMAATSTSLPAHASRSKLVPKKNKDAAEAAREYRNSAEAGEGMTLEAYQLQAVKKAKNQEKEYEEQQRKIAAQISAAASKK</sequence>
<keyword evidence="1" id="KW-0175">Coiled coil</keyword>